<dbReference type="Pfam" id="PF00481">
    <property type="entry name" value="PP2C"/>
    <property type="match status" value="1"/>
</dbReference>
<organism evidence="2 3">
    <name type="scientific">Acer saccharum</name>
    <name type="common">Sugar maple</name>
    <dbReference type="NCBI Taxonomy" id="4024"/>
    <lineage>
        <taxon>Eukaryota</taxon>
        <taxon>Viridiplantae</taxon>
        <taxon>Streptophyta</taxon>
        <taxon>Embryophyta</taxon>
        <taxon>Tracheophyta</taxon>
        <taxon>Spermatophyta</taxon>
        <taxon>Magnoliopsida</taxon>
        <taxon>eudicotyledons</taxon>
        <taxon>Gunneridae</taxon>
        <taxon>Pentapetalae</taxon>
        <taxon>rosids</taxon>
        <taxon>malvids</taxon>
        <taxon>Sapindales</taxon>
        <taxon>Sapindaceae</taxon>
        <taxon>Hippocastanoideae</taxon>
        <taxon>Acereae</taxon>
        <taxon>Acer</taxon>
    </lineage>
</organism>
<reference evidence="2" key="1">
    <citation type="journal article" date="2022" name="Plant J.">
        <title>Strategies of tolerance reflected in two North American maple genomes.</title>
        <authorList>
            <person name="McEvoy S.L."/>
            <person name="Sezen U.U."/>
            <person name="Trouern-Trend A."/>
            <person name="McMahon S.M."/>
            <person name="Schaberg P.G."/>
            <person name="Yang J."/>
            <person name="Wegrzyn J.L."/>
            <person name="Swenson N.G."/>
        </authorList>
    </citation>
    <scope>NUCLEOTIDE SEQUENCE</scope>
    <source>
        <strain evidence="2">NS2018</strain>
    </source>
</reference>
<dbReference type="Gene3D" id="3.60.40.10">
    <property type="entry name" value="PPM-type phosphatase domain"/>
    <property type="match status" value="1"/>
</dbReference>
<gene>
    <name evidence="2" type="ORF">LWI29_010846</name>
</gene>
<proteinExistence type="predicted"/>
<keyword evidence="3" id="KW-1185">Reference proteome</keyword>
<dbReference type="InterPro" id="IPR036457">
    <property type="entry name" value="PPM-type-like_dom_sf"/>
</dbReference>
<dbReference type="InterPro" id="IPR001932">
    <property type="entry name" value="PPM-type_phosphatase-like_dom"/>
</dbReference>
<dbReference type="GO" id="GO:0004722">
    <property type="term" value="F:protein serine/threonine phosphatase activity"/>
    <property type="evidence" value="ECO:0007669"/>
    <property type="project" value="InterPro"/>
</dbReference>
<comment type="caution">
    <text evidence="2">The sequence shown here is derived from an EMBL/GenBank/DDBJ whole genome shotgun (WGS) entry which is preliminary data.</text>
</comment>
<dbReference type="PANTHER" id="PTHR47992">
    <property type="entry name" value="PROTEIN PHOSPHATASE"/>
    <property type="match status" value="1"/>
</dbReference>
<accession>A0AA39SPG4</accession>
<dbReference type="AlphaFoldDB" id="A0AA39SPG4"/>
<dbReference type="InterPro" id="IPR015655">
    <property type="entry name" value="PP2C"/>
</dbReference>
<dbReference type="CDD" id="cd00143">
    <property type="entry name" value="PP2Cc"/>
    <property type="match status" value="1"/>
</dbReference>
<feature type="domain" description="PPM-type phosphatase" evidence="1">
    <location>
        <begin position="21"/>
        <end position="209"/>
    </location>
</feature>
<evidence type="ECO:0000313" key="2">
    <source>
        <dbReference type="EMBL" id="KAK0595879.1"/>
    </source>
</evidence>
<dbReference type="EMBL" id="JAUESC010000004">
    <property type="protein sequence ID" value="KAK0595879.1"/>
    <property type="molecule type" value="Genomic_DNA"/>
</dbReference>
<name>A0AA39SPG4_ACESA</name>
<reference evidence="2" key="2">
    <citation type="submission" date="2023-06" db="EMBL/GenBank/DDBJ databases">
        <authorList>
            <person name="Swenson N.G."/>
            <person name="Wegrzyn J.L."/>
            <person name="Mcevoy S.L."/>
        </authorList>
    </citation>
    <scope>NUCLEOTIDE SEQUENCE</scope>
    <source>
        <strain evidence="2">NS2018</strain>
        <tissue evidence="2">Leaf</tissue>
    </source>
</reference>
<dbReference type="Proteomes" id="UP001168877">
    <property type="component" value="Unassembled WGS sequence"/>
</dbReference>
<dbReference type="SMART" id="SM00332">
    <property type="entry name" value="PP2Cc"/>
    <property type="match status" value="1"/>
</dbReference>
<evidence type="ECO:0000313" key="3">
    <source>
        <dbReference type="Proteomes" id="UP001168877"/>
    </source>
</evidence>
<dbReference type="SUPFAM" id="SSF81606">
    <property type="entry name" value="PP2C-like"/>
    <property type="match status" value="1"/>
</dbReference>
<protein>
    <recommendedName>
        <fullName evidence="1">PPM-type phosphatase domain-containing protein</fullName>
    </recommendedName>
</protein>
<evidence type="ECO:0000259" key="1">
    <source>
        <dbReference type="PROSITE" id="PS51746"/>
    </source>
</evidence>
<sequence length="209" mass="22580">MLNSTDELAKDAKNSELMLKSSGIVKSNKFDNFASEFGCQEDMVFCGIFDGHGPWGHVVAKRVRKSVPSSLLCTWQEALTSSTTSVGMDADGENLTVANVGDSRAVLATLSDDGSLVPLQLTIDFRVNLPEEAEQIKQSKGLVFCLHGEPGVYRVWMPNGEMPGLAISRAFGDYCVKDCGLIYVPHVTQRSITSGDQFVILASDGVLDV</sequence>
<dbReference type="PROSITE" id="PS51746">
    <property type="entry name" value="PPM_2"/>
    <property type="match status" value="1"/>
</dbReference>